<dbReference type="GO" id="GO:0004358">
    <property type="term" value="F:L-glutamate N-acetyltransferase activity, acting on acetyl-L-ornithine as donor"/>
    <property type="evidence" value="ECO:0007669"/>
    <property type="project" value="UniProtKB-UniRule"/>
</dbReference>
<comment type="pathway">
    <text evidence="9">Amino-acid biosynthesis; L-arginine biosynthesis; N(2)-acetyl-L-ornithine from L-glutamate: step 1/4.</text>
</comment>
<feature type="active site" description="Nucleophile" evidence="9">
    <location>
        <position position="238"/>
    </location>
</feature>
<dbReference type="Pfam" id="PF01960">
    <property type="entry name" value="ArgJ"/>
    <property type="match status" value="1"/>
</dbReference>
<feature type="site" description="Involved in the stabilization of negative charge on the oxyanion by the formation of the oxyanion hole" evidence="9">
    <location>
        <position position="152"/>
    </location>
</feature>
<dbReference type="NCBIfam" id="NF003802">
    <property type="entry name" value="PRK05388.1"/>
    <property type="match status" value="1"/>
</dbReference>
<evidence type="ECO:0000313" key="10">
    <source>
        <dbReference type="EMBL" id="WFD14808.1"/>
    </source>
</evidence>
<evidence type="ECO:0000313" key="11">
    <source>
        <dbReference type="Proteomes" id="UP001217582"/>
    </source>
</evidence>
<dbReference type="InterPro" id="IPR002813">
    <property type="entry name" value="Arg_biosynth_ArgJ"/>
</dbReference>
<dbReference type="CDD" id="cd02152">
    <property type="entry name" value="OAT"/>
    <property type="match status" value="1"/>
</dbReference>
<evidence type="ECO:0000256" key="4">
    <source>
        <dbReference type="ARBA" id="ARBA00022679"/>
    </source>
</evidence>
<protein>
    <recommendedName>
        <fullName evidence="9">Arginine biosynthesis bifunctional protein ArgJ, mitochondrial</fullName>
    </recommendedName>
    <domain>
        <recommendedName>
            <fullName evidence="9">Glutamate N-acetyltransferase</fullName>
            <shortName evidence="9">GAT</shortName>
            <ecNumber evidence="9">2.3.1.35</ecNumber>
        </recommendedName>
        <alternativeName>
            <fullName evidence="9">Ornithine acetyltransferase</fullName>
            <shortName evidence="9">OATase</shortName>
        </alternativeName>
        <alternativeName>
            <fullName evidence="9">Ornithine transacetylase</fullName>
        </alternativeName>
    </domain>
    <domain>
        <recommendedName>
            <fullName evidence="9">Amino-acid acetyltransferase</fullName>
            <ecNumber evidence="9">2.3.1.1</ecNumber>
        </recommendedName>
        <alternativeName>
            <fullName evidence="9">N-acetylglutamate synthase</fullName>
            <shortName evidence="9">AGS</shortName>
        </alternativeName>
    </domain>
    <component>
        <recommendedName>
            <fullName evidence="9">Arginine biosynthesis bifunctional protein ArgJ alpha chain</fullName>
        </recommendedName>
    </component>
    <component>
        <recommendedName>
            <fullName evidence="9">Arginine biosynthesis bifunctional protein ArgJ beta chain</fullName>
        </recommendedName>
    </component>
</protein>
<comment type="function">
    <text evidence="9">Catalyzes two activities which are involved in the cyclic version of arginine biosynthesis: the synthesis of acetylglutamate from glutamate and acetyl-CoA, and of ornithine by transacetylation between acetylornithine and glutamate.</text>
</comment>
<dbReference type="EC" id="2.3.1.1" evidence="9"/>
<name>A0AAJ5Z0P6_9BASI</name>
<dbReference type="GO" id="GO:0006592">
    <property type="term" value="P:ornithine biosynthetic process"/>
    <property type="evidence" value="ECO:0007669"/>
    <property type="project" value="TreeGrafter"/>
</dbReference>
<keyword evidence="6 9" id="KW-0496">Mitochondrion</keyword>
<dbReference type="InterPro" id="IPR042195">
    <property type="entry name" value="ArgJ_beta_C"/>
</dbReference>
<keyword evidence="3 9" id="KW-0028">Amino-acid biosynthesis</keyword>
<comment type="PTM">
    <text evidence="9">The alpha and beta chains are autoproteolytically processed from a single precursor protein within the mitochondrion.</text>
</comment>
<dbReference type="HAMAP" id="MF_01106">
    <property type="entry name" value="ArgJ"/>
    <property type="match status" value="1"/>
</dbReference>
<comment type="similarity">
    <text evidence="1 9">Belongs to the ArgJ family.</text>
</comment>
<keyword evidence="5 9" id="KW-0068">Autocatalytic cleavage</keyword>
<evidence type="ECO:0000256" key="3">
    <source>
        <dbReference type="ARBA" id="ARBA00022605"/>
    </source>
</evidence>
<evidence type="ECO:0000256" key="1">
    <source>
        <dbReference type="ARBA" id="ARBA00006774"/>
    </source>
</evidence>
<evidence type="ECO:0000256" key="2">
    <source>
        <dbReference type="ARBA" id="ARBA00022571"/>
    </source>
</evidence>
<evidence type="ECO:0000256" key="5">
    <source>
        <dbReference type="ARBA" id="ARBA00022813"/>
    </source>
</evidence>
<comment type="catalytic activity">
    <reaction evidence="9">
        <text>N(2)-acetyl-L-ornithine + L-glutamate = N-acetyl-L-glutamate + L-ornithine</text>
        <dbReference type="Rhea" id="RHEA:15349"/>
        <dbReference type="ChEBI" id="CHEBI:29985"/>
        <dbReference type="ChEBI" id="CHEBI:44337"/>
        <dbReference type="ChEBI" id="CHEBI:46911"/>
        <dbReference type="ChEBI" id="CHEBI:57805"/>
        <dbReference type="EC" id="2.3.1.35"/>
    </reaction>
</comment>
<keyword evidence="11" id="KW-1185">Reference proteome</keyword>
<keyword evidence="4 9" id="KW-0808">Transferase</keyword>
<evidence type="ECO:0000256" key="6">
    <source>
        <dbReference type="ARBA" id="ARBA00023128"/>
    </source>
</evidence>
<reference evidence="10 11" key="1">
    <citation type="submission" date="2023-03" db="EMBL/GenBank/DDBJ databases">
        <title>Mating type loci evolution in Malassezia.</title>
        <authorList>
            <person name="Coelho M.A."/>
        </authorList>
    </citation>
    <scope>NUCLEOTIDE SEQUENCE [LARGE SCALE GENOMIC DNA]</scope>
    <source>
        <strain evidence="10 11">CBS 13387</strain>
    </source>
</reference>
<sequence length="480" mass="51255">MTRSPGLVVRWCRTYASKAERFVQPISPETLPRGYLVASTYAGVKKAISPGTSSVPMSKPDMALVVSSVPASVAGVFTTNAFRAAPVVHATTALQEAGPDARVRAVLTNSGCANAVTGEAGLDDTRALVDQVRASLAPSSERTPTDVLMMSTGVIGVRLPVPPMQRAIEDLVSGRLLQSHPEAWLDVARAFMTTDTFPKLRTRSFSLGGRRCRIAGIDKGAGMIHPRMASASSALHATMLGLLATDAPIATPDLQRCLDEAVRVSFNCVSVDGDMSTNDTVVALANGQATADDGSVPDEWWTFQSHPDLMRAFQAELTALCTEMAQLLVRDGEGAEKFVQVRVRNAGTYEHAHAIAASISTSALVKCAMHGEDANWGRILCAAGYAALPEPAWAVDPSKVHVTFEPPPGVQEAALPTLIDGVPQVVDEAHAARLLQHEDIYVDVDLQGGTWRGEEAVAEAVYWTCDFSKEYITINGDYRT</sequence>
<dbReference type="GO" id="GO:0004042">
    <property type="term" value="F:L-glutamate N-acetyltransferase activity"/>
    <property type="evidence" value="ECO:0007669"/>
    <property type="project" value="UniProtKB-UniRule"/>
</dbReference>
<evidence type="ECO:0000256" key="7">
    <source>
        <dbReference type="ARBA" id="ARBA00023268"/>
    </source>
</evidence>
<feature type="binding site" evidence="9">
    <location>
        <position position="475"/>
    </location>
    <ligand>
        <name>substrate</name>
    </ligand>
</feature>
<dbReference type="GO" id="GO:0005759">
    <property type="term" value="C:mitochondrial matrix"/>
    <property type="evidence" value="ECO:0007669"/>
    <property type="project" value="UniProtKB-SubCell"/>
</dbReference>
<dbReference type="EC" id="2.3.1.35" evidence="9"/>
<feature type="chain" id="PRO_5042301761" description="Arginine biosynthesis bifunctional protein ArgJ alpha chain" evidence="9">
    <location>
        <begin position="1"/>
        <end position="237"/>
    </location>
</feature>
<dbReference type="PANTHER" id="PTHR23100:SF0">
    <property type="entry name" value="ARGININE BIOSYNTHESIS BIFUNCTIONAL PROTEIN ARGJ, MITOCHONDRIAL"/>
    <property type="match status" value="1"/>
</dbReference>
<dbReference type="EMBL" id="CP119917">
    <property type="protein sequence ID" value="WFD14808.1"/>
    <property type="molecule type" value="Genomic_DNA"/>
</dbReference>
<dbReference type="FunFam" id="3.60.70.12:FF:000006">
    <property type="entry name" value="Arginine biosynthesis bifunctional protein ArgJ, mitochondrial"/>
    <property type="match status" value="1"/>
</dbReference>
<feature type="binding site" evidence="9">
    <location>
        <position position="480"/>
    </location>
    <ligand>
        <name>substrate</name>
    </ligand>
</feature>
<feature type="site" description="Involved in the stabilization of negative charge on the oxyanion by the formation of the oxyanion hole" evidence="9">
    <location>
        <position position="153"/>
    </location>
</feature>
<dbReference type="GO" id="GO:0006526">
    <property type="term" value="P:L-arginine biosynthetic process"/>
    <property type="evidence" value="ECO:0007669"/>
    <property type="project" value="UniProtKB-UniRule"/>
</dbReference>
<evidence type="ECO:0000256" key="8">
    <source>
        <dbReference type="ARBA" id="ARBA00023315"/>
    </source>
</evidence>
<accession>A0AAJ5Z0P6</accession>
<dbReference type="Proteomes" id="UP001217582">
    <property type="component" value="Chromosome 2"/>
</dbReference>
<feature type="binding site" evidence="9">
    <location>
        <position position="219"/>
    </location>
    <ligand>
        <name>substrate</name>
    </ligand>
</feature>
<dbReference type="FunFam" id="3.10.20.340:FF:000002">
    <property type="entry name" value="Arginine biosynthesis bifunctional protein ArgJ, mitochondrial"/>
    <property type="match status" value="1"/>
</dbReference>
<dbReference type="AlphaFoldDB" id="A0AAJ5Z0P6"/>
<comment type="pathway">
    <text evidence="9">Amino-acid biosynthesis; L-arginine biosynthesis; L-ornithine and N-acetyl-L-glutamate from L-glutamate and N(2)-acetyl-L-ornithine (cyclic): step 1/1.</text>
</comment>
<dbReference type="Gene3D" id="3.60.70.12">
    <property type="entry name" value="L-amino peptidase D-ALA esterase/amidase"/>
    <property type="match status" value="1"/>
</dbReference>
<feature type="binding site" evidence="9">
    <location>
        <position position="238"/>
    </location>
    <ligand>
        <name>substrate</name>
    </ligand>
</feature>
<dbReference type="NCBIfam" id="TIGR00120">
    <property type="entry name" value="ArgJ"/>
    <property type="match status" value="1"/>
</dbReference>
<keyword evidence="8 9" id="KW-0012">Acyltransferase</keyword>
<dbReference type="SUPFAM" id="SSF56266">
    <property type="entry name" value="DmpA/ArgJ-like"/>
    <property type="match status" value="1"/>
</dbReference>
<comment type="catalytic activity">
    <reaction evidence="9">
        <text>L-glutamate + acetyl-CoA = N-acetyl-L-glutamate + CoA + H(+)</text>
        <dbReference type="Rhea" id="RHEA:24292"/>
        <dbReference type="ChEBI" id="CHEBI:15378"/>
        <dbReference type="ChEBI" id="CHEBI:29985"/>
        <dbReference type="ChEBI" id="CHEBI:44337"/>
        <dbReference type="ChEBI" id="CHEBI:57287"/>
        <dbReference type="ChEBI" id="CHEBI:57288"/>
        <dbReference type="EC" id="2.3.1.1"/>
    </reaction>
</comment>
<dbReference type="InterPro" id="IPR016117">
    <property type="entry name" value="ArgJ-like_dom_sf"/>
</dbReference>
<comment type="subunit">
    <text evidence="9">Heterodimer of an alpha and a beta chain.</text>
</comment>
<feature type="chain" id="PRO_5042301760" description="Arginine biosynthesis bifunctional protein ArgJ beta chain" evidence="9">
    <location>
        <begin position="238"/>
        <end position="480"/>
    </location>
</feature>
<gene>
    <name evidence="10" type="ORF">MARU1_000814</name>
</gene>
<dbReference type="PANTHER" id="PTHR23100">
    <property type="entry name" value="ARGININE BIOSYNTHESIS BIFUNCTIONAL PROTEIN ARGJ"/>
    <property type="match status" value="1"/>
</dbReference>
<dbReference type="Gene3D" id="3.30.2330.10">
    <property type="entry name" value="arginine biosynthesis bifunctional protein suprefamily"/>
    <property type="match status" value="1"/>
</dbReference>
<feature type="binding site" evidence="9">
    <location>
        <position position="333"/>
    </location>
    <ligand>
        <name>substrate</name>
    </ligand>
</feature>
<keyword evidence="2 9" id="KW-0055">Arginine biosynthesis</keyword>
<proteinExistence type="inferred from homology"/>
<organism evidence="10 11">
    <name type="scientific">Malassezia arunalokei</name>
    <dbReference type="NCBI Taxonomy" id="1514897"/>
    <lineage>
        <taxon>Eukaryota</taxon>
        <taxon>Fungi</taxon>
        <taxon>Dikarya</taxon>
        <taxon>Basidiomycota</taxon>
        <taxon>Ustilaginomycotina</taxon>
        <taxon>Malasseziomycetes</taxon>
        <taxon>Malasseziales</taxon>
        <taxon>Malasseziaceae</taxon>
        <taxon>Malassezia</taxon>
    </lineage>
</organism>
<dbReference type="Gene3D" id="3.10.20.340">
    <property type="entry name" value="ArgJ beta chain, C-terminal domain"/>
    <property type="match status" value="1"/>
</dbReference>
<feature type="binding site" evidence="9">
    <location>
        <position position="193"/>
    </location>
    <ligand>
        <name>substrate</name>
    </ligand>
</feature>
<comment type="subcellular location">
    <subcellularLocation>
        <location evidence="9">Mitochondrion matrix</location>
    </subcellularLocation>
</comment>
<evidence type="ECO:0000256" key="9">
    <source>
        <dbReference type="HAMAP-Rule" id="MF_03124"/>
    </source>
</evidence>
<keyword evidence="7 9" id="KW-0511">Multifunctional enzyme</keyword>
<feature type="site" description="Cleavage; by autolysis" evidence="9">
    <location>
        <begin position="237"/>
        <end position="238"/>
    </location>
</feature>